<dbReference type="Pfam" id="PF13188">
    <property type="entry name" value="PAS_8"/>
    <property type="match status" value="1"/>
</dbReference>
<dbReference type="InterPro" id="IPR003593">
    <property type="entry name" value="AAA+_ATPase"/>
</dbReference>
<dbReference type="Proteomes" id="UP000019062">
    <property type="component" value="Unassembled WGS sequence"/>
</dbReference>
<evidence type="ECO:0000259" key="9">
    <source>
        <dbReference type="PROSITE" id="PS50112"/>
    </source>
</evidence>
<dbReference type="PATRIC" id="fig|1227360.4.peg.3425"/>
<dbReference type="InterPro" id="IPR002197">
    <property type="entry name" value="HTH_Fis"/>
</dbReference>
<keyword evidence="7" id="KW-0175">Coiled coil</keyword>
<dbReference type="Gene3D" id="3.40.50.300">
    <property type="entry name" value="P-loop containing nucleotide triphosphate hydrolases"/>
    <property type="match status" value="1"/>
</dbReference>
<evidence type="ECO:0000256" key="5">
    <source>
        <dbReference type="ARBA" id="ARBA00023163"/>
    </source>
</evidence>
<dbReference type="GO" id="GO:0006355">
    <property type="term" value="P:regulation of DNA-templated transcription"/>
    <property type="evidence" value="ECO:0007669"/>
    <property type="project" value="InterPro"/>
</dbReference>
<keyword evidence="4" id="KW-0238">DNA-binding</keyword>
<dbReference type="InterPro" id="IPR025944">
    <property type="entry name" value="Sigma_54_int_dom_CS"/>
</dbReference>
<dbReference type="Gene3D" id="1.10.8.60">
    <property type="match status" value="1"/>
</dbReference>
<dbReference type="PROSITE" id="PS00676">
    <property type="entry name" value="SIGMA54_INTERACT_2"/>
    <property type="match status" value="1"/>
</dbReference>
<evidence type="ECO:0000256" key="1">
    <source>
        <dbReference type="ARBA" id="ARBA00022741"/>
    </source>
</evidence>
<dbReference type="SUPFAM" id="SSF52540">
    <property type="entry name" value="P-loop containing nucleoside triphosphate hydrolases"/>
    <property type="match status" value="1"/>
</dbReference>
<dbReference type="Pfam" id="PF00158">
    <property type="entry name" value="Sigma54_activat"/>
    <property type="match status" value="1"/>
</dbReference>
<dbReference type="SMART" id="SM00116">
    <property type="entry name" value="CBS"/>
    <property type="match status" value="2"/>
</dbReference>
<dbReference type="PRINTS" id="PR01590">
    <property type="entry name" value="HTHFIS"/>
</dbReference>
<sequence>MRVEDIMMKDSPTCTVHYTIQDTLEIFAKINSQIIPVVNDDKRLIGLLTKNKIIQILAEGYSFQCPITSFINFNPIFLYPDQDINETRKLLLKHQIGHAPVVNRQLHPIGILSTSQILFAYDLVYDRLQTQQSLLFENLNFGLFSVDTKFKVNAINPVAEKILQLLPNKQHIFNELNGLEEITNLLTGILHHKEQIMKKKMHLNGHSLVVQSYPLIEKNKLVGSMVIMDDFTNIEKMASELRFSKEWEEKLRSVIELAYDGIILVDQKAEITMVNNGFCELYNVQSNELLGQSILNMYPDLGLDEALQTGVRITNVAKLIGKTQCLITILPIKNNEEIIGAICKITYRGLKHLQEAIKKVNNLEQQVTYYQKELNELKGTKYSFANIIGESSNIKRIKKEALAASHSLSTVLLLGESGTGKELFAHGIHASSSQTGMFIQVNCAAIPPELMESEFFGYAEGSFTGAKKGGKKGKFEMAQNGTLFLDEIGDMPLSLQSKLLRVLQEKEFEPIGSNRIIKLQTKIIAATNQNLEILIKEGKFREDLYYRLNIMRINIPPLRDRIEDIPDIAESIISQLKLSGFHLEGITHSALTKLLNYNWPGNIRELHNILERAANLTSDGYIDAQHLPESFNANILTTTESIRIDQTNTLLSYSEEHNNKPYWNAIDLKEKELILAALKETNGNKAKASRLLGISRTWLYEKIKKYNISK</sequence>
<dbReference type="InterPro" id="IPR002078">
    <property type="entry name" value="Sigma_54_int"/>
</dbReference>
<evidence type="ECO:0000256" key="4">
    <source>
        <dbReference type="ARBA" id="ARBA00023125"/>
    </source>
</evidence>
<dbReference type="InterPro" id="IPR035965">
    <property type="entry name" value="PAS-like_dom_sf"/>
</dbReference>
<dbReference type="FunFam" id="3.40.50.300:FF:000006">
    <property type="entry name" value="DNA-binding transcriptional regulator NtrC"/>
    <property type="match status" value="1"/>
</dbReference>
<feature type="domain" description="PAS" evidence="9">
    <location>
        <begin position="247"/>
        <end position="295"/>
    </location>
</feature>
<proteinExistence type="predicted"/>
<dbReference type="CDD" id="cd02205">
    <property type="entry name" value="CBS_pair_SF"/>
    <property type="match status" value="1"/>
</dbReference>
<dbReference type="NCBIfam" id="TIGR00229">
    <property type="entry name" value="sensory_box"/>
    <property type="match status" value="1"/>
</dbReference>
<dbReference type="PROSITE" id="PS51371">
    <property type="entry name" value="CBS"/>
    <property type="match status" value="2"/>
</dbReference>
<dbReference type="Gene3D" id="3.30.450.20">
    <property type="entry name" value="PAS domain"/>
    <property type="match status" value="2"/>
</dbReference>
<dbReference type="Pfam" id="PF02954">
    <property type="entry name" value="HTH_8"/>
    <property type="match status" value="1"/>
</dbReference>
<reference evidence="11 12" key="1">
    <citation type="journal article" date="2014" name="BMC Genomics">
        <title>Genomic comparison of sporeforming bacilli isolated from milk.</title>
        <authorList>
            <person name="Moreno Switt A.I."/>
            <person name="Andrus A.D."/>
            <person name="Ranieri M.L."/>
            <person name="Orsi R.H."/>
            <person name="Ivy R."/>
            <person name="den Bakker H.C."/>
            <person name="Martin N.H."/>
            <person name="Wiedmann M."/>
            <person name="Boor K.J."/>
        </authorList>
    </citation>
    <scope>NUCLEOTIDE SEQUENCE [LARGE SCALE GENOMIC DNA]</scope>
    <source>
        <strain evidence="11 12">FSL R5-213</strain>
    </source>
</reference>
<dbReference type="GO" id="GO:0005524">
    <property type="term" value="F:ATP binding"/>
    <property type="evidence" value="ECO:0007669"/>
    <property type="project" value="UniProtKB-KW"/>
</dbReference>
<dbReference type="GO" id="GO:0043565">
    <property type="term" value="F:sequence-specific DNA binding"/>
    <property type="evidence" value="ECO:0007669"/>
    <property type="project" value="InterPro"/>
</dbReference>
<dbReference type="CDD" id="cd00009">
    <property type="entry name" value="AAA"/>
    <property type="match status" value="1"/>
</dbReference>
<name>W4ES93_9BACL</name>
<dbReference type="SUPFAM" id="SSF46689">
    <property type="entry name" value="Homeodomain-like"/>
    <property type="match status" value="1"/>
</dbReference>
<dbReference type="Gene3D" id="1.10.10.60">
    <property type="entry name" value="Homeodomain-like"/>
    <property type="match status" value="1"/>
</dbReference>
<feature type="domain" description="Sigma-54 factor interaction" evidence="8">
    <location>
        <begin position="387"/>
        <end position="615"/>
    </location>
</feature>
<keyword evidence="6" id="KW-0129">CBS domain</keyword>
<dbReference type="Gene3D" id="3.10.580.10">
    <property type="entry name" value="CBS-domain"/>
    <property type="match status" value="1"/>
</dbReference>
<feature type="domain" description="CBS" evidence="10">
    <location>
        <begin position="7"/>
        <end position="63"/>
    </location>
</feature>
<dbReference type="PROSITE" id="PS00688">
    <property type="entry name" value="SIGMA54_INTERACT_3"/>
    <property type="match status" value="1"/>
</dbReference>
<dbReference type="SMART" id="SM00382">
    <property type="entry name" value="AAA"/>
    <property type="match status" value="1"/>
</dbReference>
<dbReference type="Pfam" id="PF00571">
    <property type="entry name" value="CBS"/>
    <property type="match status" value="2"/>
</dbReference>
<dbReference type="PROSITE" id="PS50045">
    <property type="entry name" value="SIGMA54_INTERACT_4"/>
    <property type="match status" value="1"/>
</dbReference>
<feature type="domain" description="CBS" evidence="10">
    <location>
        <begin position="71"/>
        <end position="130"/>
    </location>
</feature>
<dbReference type="CDD" id="cd00130">
    <property type="entry name" value="PAS"/>
    <property type="match status" value="1"/>
</dbReference>
<dbReference type="PANTHER" id="PTHR32071:SF57">
    <property type="entry name" value="C4-DICARBOXYLATE TRANSPORT TRANSCRIPTIONAL REGULATORY PROTEIN DCTD"/>
    <property type="match status" value="1"/>
</dbReference>
<dbReference type="SUPFAM" id="SSF55785">
    <property type="entry name" value="PYP-like sensor domain (PAS domain)"/>
    <property type="match status" value="1"/>
</dbReference>
<dbReference type="InterPro" id="IPR000644">
    <property type="entry name" value="CBS_dom"/>
</dbReference>
<dbReference type="eggNOG" id="COG3829">
    <property type="taxonomic scope" value="Bacteria"/>
</dbReference>
<evidence type="ECO:0000259" key="10">
    <source>
        <dbReference type="PROSITE" id="PS51371"/>
    </source>
</evidence>
<evidence type="ECO:0000313" key="11">
    <source>
        <dbReference type="EMBL" id="ETT82671.1"/>
    </source>
</evidence>
<protein>
    <submittedName>
        <fullName evidence="11">PAS modulated sigma54 specific FIS family transcriptional regulator</fullName>
    </submittedName>
</protein>
<dbReference type="Pfam" id="PF25601">
    <property type="entry name" value="AAA_lid_14"/>
    <property type="match status" value="1"/>
</dbReference>
<evidence type="ECO:0000256" key="6">
    <source>
        <dbReference type="PROSITE-ProRule" id="PRU00703"/>
    </source>
</evidence>
<feature type="coiled-coil region" evidence="7">
    <location>
        <begin position="353"/>
        <end position="380"/>
    </location>
</feature>
<keyword evidence="5" id="KW-0804">Transcription</keyword>
<evidence type="ECO:0000259" key="8">
    <source>
        <dbReference type="PROSITE" id="PS50045"/>
    </source>
</evidence>
<dbReference type="InterPro" id="IPR046342">
    <property type="entry name" value="CBS_dom_sf"/>
</dbReference>
<dbReference type="EMBL" id="ASQA01000034">
    <property type="protein sequence ID" value="ETT82671.1"/>
    <property type="molecule type" value="Genomic_DNA"/>
</dbReference>
<dbReference type="InterPro" id="IPR025662">
    <property type="entry name" value="Sigma_54_int_dom_ATP-bd_1"/>
</dbReference>
<dbReference type="InterPro" id="IPR000014">
    <property type="entry name" value="PAS"/>
</dbReference>
<evidence type="ECO:0000256" key="2">
    <source>
        <dbReference type="ARBA" id="ARBA00022840"/>
    </source>
</evidence>
<dbReference type="InterPro" id="IPR025943">
    <property type="entry name" value="Sigma_54_int_dom_ATP-bd_2"/>
</dbReference>
<evidence type="ECO:0000256" key="3">
    <source>
        <dbReference type="ARBA" id="ARBA00023015"/>
    </source>
</evidence>
<keyword evidence="12" id="KW-1185">Reference proteome</keyword>
<dbReference type="SUPFAM" id="SSF54631">
    <property type="entry name" value="CBS-domain pair"/>
    <property type="match status" value="1"/>
</dbReference>
<evidence type="ECO:0000256" key="7">
    <source>
        <dbReference type="SAM" id="Coils"/>
    </source>
</evidence>
<keyword evidence="2" id="KW-0067">ATP-binding</keyword>
<dbReference type="PANTHER" id="PTHR32071">
    <property type="entry name" value="TRANSCRIPTIONAL REGULATORY PROTEIN"/>
    <property type="match status" value="1"/>
</dbReference>
<keyword evidence="1" id="KW-0547">Nucleotide-binding</keyword>
<dbReference type="PROSITE" id="PS00675">
    <property type="entry name" value="SIGMA54_INTERACT_1"/>
    <property type="match status" value="1"/>
</dbReference>
<dbReference type="AlphaFoldDB" id="W4ES93"/>
<keyword evidence="3" id="KW-0805">Transcription regulation</keyword>
<dbReference type="SMART" id="SM00091">
    <property type="entry name" value="PAS"/>
    <property type="match status" value="2"/>
</dbReference>
<dbReference type="PROSITE" id="PS50112">
    <property type="entry name" value="PAS"/>
    <property type="match status" value="1"/>
</dbReference>
<accession>W4ES93</accession>
<dbReference type="InterPro" id="IPR058031">
    <property type="entry name" value="AAA_lid_NorR"/>
</dbReference>
<comment type="caution">
    <text evidence="11">The sequence shown here is derived from an EMBL/GenBank/DDBJ whole genome shotgun (WGS) entry which is preliminary data.</text>
</comment>
<organism evidence="11 12">
    <name type="scientific">Viridibacillus arenosi FSL R5-213</name>
    <dbReference type="NCBI Taxonomy" id="1227360"/>
    <lineage>
        <taxon>Bacteria</taxon>
        <taxon>Bacillati</taxon>
        <taxon>Bacillota</taxon>
        <taxon>Bacilli</taxon>
        <taxon>Bacillales</taxon>
        <taxon>Caryophanaceae</taxon>
        <taxon>Viridibacillus</taxon>
    </lineage>
</organism>
<gene>
    <name evidence="11" type="ORF">C176_16822</name>
</gene>
<evidence type="ECO:0000313" key="12">
    <source>
        <dbReference type="Proteomes" id="UP000019062"/>
    </source>
</evidence>
<dbReference type="InterPro" id="IPR009057">
    <property type="entry name" value="Homeodomain-like_sf"/>
</dbReference>
<dbReference type="InterPro" id="IPR027417">
    <property type="entry name" value="P-loop_NTPase"/>
</dbReference>